<dbReference type="KEGG" id="ehh:EHF_0337"/>
<evidence type="ECO:0000313" key="1">
    <source>
        <dbReference type="EMBL" id="AHX04864.1"/>
    </source>
</evidence>
<dbReference type="Proteomes" id="UP000023762">
    <property type="component" value="Chromosome"/>
</dbReference>
<evidence type="ECO:0000313" key="2">
    <source>
        <dbReference type="Proteomes" id="UP000023762"/>
    </source>
</evidence>
<accession>X5H213</accession>
<reference evidence="1 2" key="1">
    <citation type="submission" date="2014-03" db="EMBL/GenBank/DDBJ databases">
        <title>Sequencing and Comparison of Genomes and Transcriptome Profiles of Human Ehrlichiosis Agents.</title>
        <authorList>
            <person name="Lin M."/>
            <person name="Daugherty S.C."/>
            <person name="Nagaraj S."/>
            <person name="Cheng Z."/>
            <person name="Xiong Q."/>
            <person name="Lin F.-Y."/>
            <person name="Sengamalay N."/>
            <person name="Ott S."/>
            <person name="Godinez A."/>
            <person name="Tallon L.J."/>
            <person name="Sadzewicz L."/>
            <person name="Fraser C.M."/>
            <person name="Dunning Hotopp J.C."/>
            <person name="Rikihisa Y."/>
        </authorList>
    </citation>
    <scope>NUCLEOTIDE SEQUENCE [LARGE SCALE GENOMIC DNA]</scope>
    <source>
        <strain evidence="1 2">HF</strain>
    </source>
</reference>
<dbReference type="EMBL" id="CP007474">
    <property type="protein sequence ID" value="AHX04864.1"/>
    <property type="molecule type" value="Genomic_DNA"/>
</dbReference>
<sequence>MVVAFYYRHILYVWGLYGSNNSAEDIINNEIVGQNVLYINVMLYV</sequence>
<protein>
    <submittedName>
        <fullName evidence="1">Uncharacterized protein</fullName>
    </submittedName>
</protein>
<organism evidence="1 2">
    <name type="scientific">Ehrlichia japonica</name>
    <dbReference type="NCBI Taxonomy" id="391036"/>
    <lineage>
        <taxon>Bacteria</taxon>
        <taxon>Pseudomonadati</taxon>
        <taxon>Pseudomonadota</taxon>
        <taxon>Alphaproteobacteria</taxon>
        <taxon>Rickettsiales</taxon>
        <taxon>Anaplasmataceae</taxon>
        <taxon>Ehrlichia</taxon>
    </lineage>
</organism>
<name>X5H213_9RICK</name>
<dbReference type="AlphaFoldDB" id="X5H213"/>
<proteinExistence type="predicted"/>
<dbReference type="HOGENOM" id="CLU_3199207_0_0_5"/>
<keyword evidence="2" id="KW-1185">Reference proteome</keyword>
<gene>
    <name evidence="1" type="ORF">EHF_0337</name>
</gene>